<name>A0A8T0JN02_PHAAN</name>
<protein>
    <submittedName>
        <fullName evidence="1">Uncharacterized protein</fullName>
    </submittedName>
</protein>
<proteinExistence type="predicted"/>
<gene>
    <name evidence="1" type="ORF">HKW66_Vig0242270</name>
</gene>
<sequence length="94" mass="10790">MRRRKGADLQDCGIQHFPPETQPLAIAASDGISNVQQRCKQKQTPPSENCRHKNKTNFSMELLSLDEFQLLFLLRLFQNRGDDDGKRAAPPRRL</sequence>
<reference evidence="1 2" key="1">
    <citation type="submission" date="2020-05" db="EMBL/GenBank/DDBJ databases">
        <title>Vigna angularis (adzuki bean) Var. LongXiaoDou No. 4 denovo assembly.</title>
        <authorList>
            <person name="Xiang H."/>
        </authorList>
    </citation>
    <scope>NUCLEOTIDE SEQUENCE [LARGE SCALE GENOMIC DNA]</scope>
    <source>
        <tissue evidence="1">Leaf</tissue>
    </source>
</reference>
<accession>A0A8T0JN02</accession>
<dbReference type="EMBL" id="JABFOF010000010">
    <property type="protein sequence ID" value="KAG2376597.1"/>
    <property type="molecule type" value="Genomic_DNA"/>
</dbReference>
<dbReference type="Proteomes" id="UP000743370">
    <property type="component" value="Unassembled WGS sequence"/>
</dbReference>
<evidence type="ECO:0000313" key="2">
    <source>
        <dbReference type="Proteomes" id="UP000743370"/>
    </source>
</evidence>
<dbReference type="AlphaFoldDB" id="A0A8T0JN02"/>
<organism evidence="1 2">
    <name type="scientific">Phaseolus angularis</name>
    <name type="common">Azuki bean</name>
    <name type="synonym">Vigna angularis</name>
    <dbReference type="NCBI Taxonomy" id="3914"/>
    <lineage>
        <taxon>Eukaryota</taxon>
        <taxon>Viridiplantae</taxon>
        <taxon>Streptophyta</taxon>
        <taxon>Embryophyta</taxon>
        <taxon>Tracheophyta</taxon>
        <taxon>Spermatophyta</taxon>
        <taxon>Magnoliopsida</taxon>
        <taxon>eudicotyledons</taxon>
        <taxon>Gunneridae</taxon>
        <taxon>Pentapetalae</taxon>
        <taxon>rosids</taxon>
        <taxon>fabids</taxon>
        <taxon>Fabales</taxon>
        <taxon>Fabaceae</taxon>
        <taxon>Papilionoideae</taxon>
        <taxon>50 kb inversion clade</taxon>
        <taxon>NPAAA clade</taxon>
        <taxon>indigoferoid/millettioid clade</taxon>
        <taxon>Phaseoleae</taxon>
        <taxon>Vigna</taxon>
    </lineage>
</organism>
<evidence type="ECO:0000313" key="1">
    <source>
        <dbReference type="EMBL" id="KAG2376597.1"/>
    </source>
</evidence>
<comment type="caution">
    <text evidence="1">The sequence shown here is derived from an EMBL/GenBank/DDBJ whole genome shotgun (WGS) entry which is preliminary data.</text>
</comment>